<organism evidence="6 7">
    <name type="scientific">Paenibacillus hodogayensis</name>
    <dbReference type="NCBI Taxonomy" id="279208"/>
    <lineage>
        <taxon>Bacteria</taxon>
        <taxon>Bacillati</taxon>
        <taxon>Bacillota</taxon>
        <taxon>Bacilli</taxon>
        <taxon>Bacillales</taxon>
        <taxon>Paenibacillaceae</taxon>
        <taxon>Paenibacillus</taxon>
    </lineage>
</organism>
<dbReference type="InterPro" id="IPR020449">
    <property type="entry name" value="Tscrpt_reg_AraC-type_HTH"/>
</dbReference>
<dbReference type="Gene3D" id="1.10.10.60">
    <property type="entry name" value="Homeodomain-like"/>
    <property type="match status" value="2"/>
</dbReference>
<dbReference type="RefSeq" id="WP_344900927.1">
    <property type="nucleotide sequence ID" value="NZ_BAAAYO010000001.1"/>
</dbReference>
<reference evidence="6 7" key="1">
    <citation type="submission" date="2024-09" db="EMBL/GenBank/DDBJ databases">
        <authorList>
            <person name="Sun Q."/>
            <person name="Mori K."/>
        </authorList>
    </citation>
    <scope>NUCLEOTIDE SEQUENCE [LARGE SCALE GENOMIC DNA]</scope>
    <source>
        <strain evidence="6 7">JCM 12520</strain>
    </source>
</reference>
<evidence type="ECO:0000256" key="2">
    <source>
        <dbReference type="ARBA" id="ARBA00023125"/>
    </source>
</evidence>
<dbReference type="Pfam" id="PF12833">
    <property type="entry name" value="HTH_18"/>
    <property type="match status" value="1"/>
</dbReference>
<evidence type="ECO:0000259" key="5">
    <source>
        <dbReference type="PROSITE" id="PS01124"/>
    </source>
</evidence>
<evidence type="ECO:0000256" key="4">
    <source>
        <dbReference type="ARBA" id="ARBA00023163"/>
    </source>
</evidence>
<dbReference type="Gene3D" id="2.60.120.10">
    <property type="entry name" value="Jelly Rolls"/>
    <property type="match status" value="1"/>
</dbReference>
<dbReference type="PANTHER" id="PTHR46796:SF7">
    <property type="entry name" value="ARAC FAMILY TRANSCRIPTIONAL REGULATOR"/>
    <property type="match status" value="1"/>
</dbReference>
<dbReference type="SUPFAM" id="SSF46689">
    <property type="entry name" value="Homeodomain-like"/>
    <property type="match status" value="2"/>
</dbReference>
<comment type="caution">
    <text evidence="6">The sequence shown here is derived from an EMBL/GenBank/DDBJ whole genome shotgun (WGS) entry which is preliminary data.</text>
</comment>
<dbReference type="InterPro" id="IPR018062">
    <property type="entry name" value="HTH_AraC-typ_CS"/>
</dbReference>
<evidence type="ECO:0000313" key="7">
    <source>
        <dbReference type="Proteomes" id="UP001589619"/>
    </source>
</evidence>
<keyword evidence="4" id="KW-0804">Transcription</keyword>
<dbReference type="PANTHER" id="PTHR46796">
    <property type="entry name" value="HTH-TYPE TRANSCRIPTIONAL ACTIVATOR RHAS-RELATED"/>
    <property type="match status" value="1"/>
</dbReference>
<dbReference type="PROSITE" id="PS01124">
    <property type="entry name" value="HTH_ARAC_FAMILY_2"/>
    <property type="match status" value="1"/>
</dbReference>
<gene>
    <name evidence="6" type="ORF">ACFFNY_18685</name>
</gene>
<dbReference type="InterPro" id="IPR009057">
    <property type="entry name" value="Homeodomain-like_sf"/>
</dbReference>
<dbReference type="InterPro" id="IPR037923">
    <property type="entry name" value="HTH-like"/>
</dbReference>
<keyword evidence="3" id="KW-0010">Activator</keyword>
<keyword evidence="2" id="KW-0238">DNA-binding</keyword>
<sequence length="294" mass="33954">MKPESNGMDLDRLSPYIRVALDHYLSPGWVIRERALLDYELLYVMEGRLNVSLADGEHVGKPGDLFLFKPGQHHTLTVVGSEPVRQPHVHFDLHFRPDSPSVNVSFKPLAEMTAEERSLIREDVCSGPPFDLPTRFPLRNPTVFEHMLLDLIREYRLGLPFGQTAAKGAFLRLWVYLLREHTWSRNSRLHANWERLMRVKQYIDHKPEQDMSLAALADIADLSPSYFLRAFSQAFGLSPIKYHQTVRIRKARDMIRFTSLPLTEIAEQVGFRSIHAFSRAFKRIDGISPSQHRT</sequence>
<dbReference type="PRINTS" id="PR00032">
    <property type="entry name" value="HTHARAC"/>
</dbReference>
<evidence type="ECO:0000256" key="3">
    <source>
        <dbReference type="ARBA" id="ARBA00023159"/>
    </source>
</evidence>
<keyword evidence="7" id="KW-1185">Reference proteome</keyword>
<protein>
    <submittedName>
        <fullName evidence="6">AraC family transcriptional regulator</fullName>
    </submittedName>
</protein>
<feature type="domain" description="HTH araC/xylS-type" evidence="5">
    <location>
        <begin position="197"/>
        <end position="294"/>
    </location>
</feature>
<dbReference type="SUPFAM" id="SSF51215">
    <property type="entry name" value="Regulatory protein AraC"/>
    <property type="match status" value="1"/>
</dbReference>
<evidence type="ECO:0000313" key="6">
    <source>
        <dbReference type="EMBL" id="MFB9753599.1"/>
    </source>
</evidence>
<dbReference type="Pfam" id="PF02311">
    <property type="entry name" value="AraC_binding"/>
    <property type="match status" value="1"/>
</dbReference>
<dbReference type="EMBL" id="JBHMAG010000012">
    <property type="protein sequence ID" value="MFB9753599.1"/>
    <property type="molecule type" value="Genomic_DNA"/>
</dbReference>
<proteinExistence type="predicted"/>
<dbReference type="InterPro" id="IPR003313">
    <property type="entry name" value="AraC-bd"/>
</dbReference>
<accession>A0ABV5VZ60</accession>
<evidence type="ECO:0000256" key="1">
    <source>
        <dbReference type="ARBA" id="ARBA00023015"/>
    </source>
</evidence>
<name>A0ABV5VZ60_9BACL</name>
<dbReference type="InterPro" id="IPR014710">
    <property type="entry name" value="RmlC-like_jellyroll"/>
</dbReference>
<dbReference type="InterPro" id="IPR018060">
    <property type="entry name" value="HTH_AraC"/>
</dbReference>
<dbReference type="Proteomes" id="UP001589619">
    <property type="component" value="Unassembled WGS sequence"/>
</dbReference>
<dbReference type="PROSITE" id="PS00041">
    <property type="entry name" value="HTH_ARAC_FAMILY_1"/>
    <property type="match status" value="1"/>
</dbReference>
<keyword evidence="1" id="KW-0805">Transcription regulation</keyword>
<dbReference type="SMART" id="SM00342">
    <property type="entry name" value="HTH_ARAC"/>
    <property type="match status" value="1"/>
</dbReference>
<dbReference type="InterPro" id="IPR050204">
    <property type="entry name" value="AraC_XylS_family_regulators"/>
</dbReference>